<dbReference type="PANTHER" id="PTHR40260">
    <property type="entry name" value="BLR8190 PROTEIN"/>
    <property type="match status" value="1"/>
</dbReference>
<dbReference type="InterPro" id="IPR011008">
    <property type="entry name" value="Dimeric_a/b-barrel"/>
</dbReference>
<name>W9J9U5_FUSOX</name>
<dbReference type="InterPro" id="IPR009799">
    <property type="entry name" value="EthD_dom"/>
</dbReference>
<accession>W9J9U5</accession>
<dbReference type="Pfam" id="PF07110">
    <property type="entry name" value="EthD"/>
    <property type="match status" value="1"/>
</dbReference>
<dbReference type="SUPFAM" id="SSF54909">
    <property type="entry name" value="Dimeric alpha+beta barrel"/>
    <property type="match status" value="1"/>
</dbReference>
<evidence type="ECO:0000259" key="2">
    <source>
        <dbReference type="Pfam" id="PF07110"/>
    </source>
</evidence>
<dbReference type="PANTHER" id="PTHR40260:SF2">
    <property type="entry name" value="BLR8190 PROTEIN"/>
    <property type="match status" value="1"/>
</dbReference>
<reference evidence="3" key="2">
    <citation type="submission" date="2012-06" db="EMBL/GenBank/DDBJ databases">
        <title>Annotation of the Genome Sequence of Fusarium oxysporum Fo47.</title>
        <authorList>
            <consortium name="The Broad Institute Genomics Platform"/>
            <person name="Ma L.-J."/>
            <person name="Corby-Kistler H."/>
            <person name="Broz K."/>
            <person name="Gale L.R."/>
            <person name="Jonkers W."/>
            <person name="O'Donnell K."/>
            <person name="Ploetz R."/>
            <person name="Steinberg C."/>
            <person name="Schwartz D.C."/>
            <person name="VanEtten H."/>
            <person name="Zhou S."/>
            <person name="Young S.K."/>
            <person name="Zeng Q."/>
            <person name="Gargeya S."/>
            <person name="Fitzgerald M."/>
            <person name="Abouelleil A."/>
            <person name="Alvarado L."/>
            <person name="Chapman S.B."/>
            <person name="Gainer-Dewar J."/>
            <person name="Goldberg J."/>
            <person name="Griggs A."/>
            <person name="Gujja S."/>
            <person name="Hansen M."/>
            <person name="Howarth C."/>
            <person name="Imamovic A."/>
            <person name="Ireland A."/>
            <person name="Larimer J."/>
            <person name="McCowan C."/>
            <person name="Murphy C."/>
            <person name="Pearson M."/>
            <person name="Poon T.W."/>
            <person name="Priest M."/>
            <person name="Roberts A."/>
            <person name="Saif S."/>
            <person name="Shea T."/>
            <person name="Sykes S."/>
            <person name="Wortman J."/>
            <person name="Nusbaum C."/>
            <person name="Birren B."/>
        </authorList>
    </citation>
    <scope>NUCLEOTIDE SEQUENCE</scope>
    <source>
        <strain evidence="3">Fo47</strain>
    </source>
</reference>
<sequence>MTVTLTALYPQDADFDFDYYIQTHLPLAENIAGSLLVDWHVMKVTGDTPYCVQATLVWSSAEELEGLMASDAGAKLIEDVKNFSGKPPLLLQQCSEIASRRSMQQRGNQL</sequence>
<gene>
    <name evidence="3" type="ORF">FOZG_17646</name>
</gene>
<dbReference type="HOGENOM" id="CLU_115019_1_2_1"/>
<dbReference type="Proteomes" id="UP000030766">
    <property type="component" value="Unassembled WGS sequence"/>
</dbReference>
<dbReference type="GO" id="GO:0016491">
    <property type="term" value="F:oxidoreductase activity"/>
    <property type="evidence" value="ECO:0007669"/>
    <property type="project" value="InterPro"/>
</dbReference>
<evidence type="ECO:0000313" key="3">
    <source>
        <dbReference type="EMBL" id="EWZ28641.1"/>
    </source>
</evidence>
<dbReference type="EMBL" id="JH717920">
    <property type="protein sequence ID" value="EWZ28641.1"/>
    <property type="molecule type" value="Genomic_DNA"/>
</dbReference>
<comment type="similarity">
    <text evidence="1">Belongs to the tpcK family.</text>
</comment>
<feature type="domain" description="EthD" evidence="2">
    <location>
        <begin position="12"/>
        <end position="85"/>
    </location>
</feature>
<proteinExistence type="inferred from homology"/>
<dbReference type="VEuPathDB" id="FungiDB:FOZG_17646"/>
<dbReference type="Gene3D" id="3.30.70.100">
    <property type="match status" value="1"/>
</dbReference>
<protein>
    <recommendedName>
        <fullName evidence="2">EthD domain-containing protein</fullName>
    </recommendedName>
</protein>
<organism evidence="3">
    <name type="scientific">Fusarium oxysporum Fo47</name>
    <dbReference type="NCBI Taxonomy" id="660027"/>
    <lineage>
        <taxon>Eukaryota</taxon>
        <taxon>Fungi</taxon>
        <taxon>Dikarya</taxon>
        <taxon>Ascomycota</taxon>
        <taxon>Pezizomycotina</taxon>
        <taxon>Sordariomycetes</taxon>
        <taxon>Hypocreomycetidae</taxon>
        <taxon>Hypocreales</taxon>
        <taxon>Nectriaceae</taxon>
        <taxon>Fusarium</taxon>
        <taxon>Fusarium oxysporum species complex</taxon>
    </lineage>
</organism>
<dbReference type="AlphaFoldDB" id="W9J9U5"/>
<reference evidence="3" key="1">
    <citation type="submission" date="2011-06" db="EMBL/GenBank/DDBJ databases">
        <title>The Genome Sequence of Fusarium oxysporum Fo47.</title>
        <authorList>
            <consortium name="The Broad Institute Genome Sequencing Platform"/>
            <person name="Ma L.-J."/>
            <person name="Gale L.R."/>
            <person name="Schwartz D.C."/>
            <person name="Zhou S."/>
            <person name="Corby-Kistler H."/>
            <person name="Young S.K."/>
            <person name="Zeng Q."/>
            <person name="Gargeya S."/>
            <person name="Fitzgerald M."/>
            <person name="Haas B."/>
            <person name="Abouelleil A."/>
            <person name="Alvarado L."/>
            <person name="Arachchi H.M."/>
            <person name="Berlin A."/>
            <person name="Brown A."/>
            <person name="Chapman S.B."/>
            <person name="Chen Z."/>
            <person name="Dunbar C."/>
            <person name="Freedman E."/>
            <person name="Gearin G."/>
            <person name="Gellesch M."/>
            <person name="Goldberg J."/>
            <person name="Griggs A."/>
            <person name="Gujja S."/>
            <person name="Heiman D."/>
            <person name="Howarth C."/>
            <person name="Larson L."/>
            <person name="Lui A."/>
            <person name="MacDonald P.J.P."/>
            <person name="Mehta T."/>
            <person name="Montmayeur A."/>
            <person name="Murphy C."/>
            <person name="Neiman D."/>
            <person name="Pearson M."/>
            <person name="Priest M."/>
            <person name="Roberts A."/>
            <person name="Saif S."/>
            <person name="Shea T."/>
            <person name="Shenoy N."/>
            <person name="Sisk P."/>
            <person name="Stolte C."/>
            <person name="Sykes S."/>
            <person name="Wortman J."/>
            <person name="Nusbaum C."/>
            <person name="Birren B."/>
        </authorList>
    </citation>
    <scope>NUCLEOTIDE SEQUENCE [LARGE SCALE GENOMIC DNA]</scope>
    <source>
        <strain evidence="3">Fo47</strain>
    </source>
</reference>
<dbReference type="NCBIfam" id="TIGR02118">
    <property type="entry name" value="EthD family reductase"/>
    <property type="match status" value="1"/>
</dbReference>
<evidence type="ECO:0000256" key="1">
    <source>
        <dbReference type="ARBA" id="ARBA00005986"/>
    </source>
</evidence>